<proteinExistence type="predicted"/>
<dbReference type="Proteomes" id="UP001295463">
    <property type="component" value="Chromosome"/>
</dbReference>
<reference evidence="2 3" key="1">
    <citation type="submission" date="2022-03" db="EMBL/GenBank/DDBJ databases">
        <authorList>
            <person name="Koch H."/>
        </authorList>
    </citation>
    <scope>NUCLEOTIDE SEQUENCE [LARGE SCALE GENOMIC DNA]</scope>
    <source>
        <strain evidence="2 3">G1</strain>
    </source>
</reference>
<evidence type="ECO:0000313" key="2">
    <source>
        <dbReference type="EMBL" id="CAH2032553.1"/>
    </source>
</evidence>
<accession>A0ABM9DBI1</accession>
<feature type="transmembrane region" description="Helical" evidence="1">
    <location>
        <begin position="98"/>
        <end position="119"/>
    </location>
</feature>
<evidence type="ECO:0000256" key="1">
    <source>
        <dbReference type="SAM" id="Phobius"/>
    </source>
</evidence>
<feature type="transmembrane region" description="Helical" evidence="1">
    <location>
        <begin position="45"/>
        <end position="62"/>
    </location>
</feature>
<dbReference type="RefSeq" id="WP_305733296.1">
    <property type="nucleotide sequence ID" value="NZ_OW150024.1"/>
</dbReference>
<keyword evidence="3" id="KW-1185">Reference proteome</keyword>
<evidence type="ECO:0000313" key="3">
    <source>
        <dbReference type="Proteomes" id="UP001295463"/>
    </source>
</evidence>
<protein>
    <submittedName>
        <fullName evidence="2">Uncharacterized protein</fullName>
    </submittedName>
</protein>
<keyword evidence="1" id="KW-1133">Transmembrane helix</keyword>
<gene>
    <name evidence="2" type="ORF">GEAMG1_2717</name>
</gene>
<feature type="transmembrane region" description="Helical" evidence="1">
    <location>
        <begin position="9"/>
        <end position="25"/>
    </location>
</feature>
<feature type="transmembrane region" description="Helical" evidence="1">
    <location>
        <begin position="69"/>
        <end position="92"/>
    </location>
</feature>
<keyword evidence="1" id="KW-0812">Transmembrane</keyword>
<organism evidence="2 3">
    <name type="scientific">Trichlorobacter ammonificans</name>
    <dbReference type="NCBI Taxonomy" id="2916410"/>
    <lineage>
        <taxon>Bacteria</taxon>
        <taxon>Pseudomonadati</taxon>
        <taxon>Thermodesulfobacteriota</taxon>
        <taxon>Desulfuromonadia</taxon>
        <taxon>Geobacterales</taxon>
        <taxon>Geobacteraceae</taxon>
        <taxon>Trichlorobacter</taxon>
    </lineage>
</organism>
<dbReference type="EMBL" id="OW150024">
    <property type="protein sequence ID" value="CAH2032553.1"/>
    <property type="molecule type" value="Genomic_DNA"/>
</dbReference>
<name>A0ABM9DBI1_9BACT</name>
<sequence>MTRAFASRLFLWAGIYGIIVLLPQYFLEEKIGQDFPPAITHPEHFYGFIGTALAWQLVFLVISRDVVRYRLLMIPAAVEKMLFVVAVFVLYLQGRVPAITAGFAALDLAFAGLFLWAFFSVDKVPE</sequence>
<keyword evidence="1" id="KW-0472">Membrane</keyword>